<dbReference type="EMBL" id="JANAVB010007397">
    <property type="protein sequence ID" value="KAJ6843213.1"/>
    <property type="molecule type" value="Genomic_DNA"/>
</dbReference>
<gene>
    <name evidence="2" type="ORF">M6B38_300805</name>
</gene>
<evidence type="ECO:0000256" key="1">
    <source>
        <dbReference type="SAM" id="Phobius"/>
    </source>
</evidence>
<proteinExistence type="predicted"/>
<organism evidence="2 3">
    <name type="scientific">Iris pallida</name>
    <name type="common">Sweet iris</name>
    <dbReference type="NCBI Taxonomy" id="29817"/>
    <lineage>
        <taxon>Eukaryota</taxon>
        <taxon>Viridiplantae</taxon>
        <taxon>Streptophyta</taxon>
        <taxon>Embryophyta</taxon>
        <taxon>Tracheophyta</taxon>
        <taxon>Spermatophyta</taxon>
        <taxon>Magnoliopsida</taxon>
        <taxon>Liliopsida</taxon>
        <taxon>Asparagales</taxon>
        <taxon>Iridaceae</taxon>
        <taxon>Iridoideae</taxon>
        <taxon>Irideae</taxon>
        <taxon>Iris</taxon>
    </lineage>
</organism>
<name>A0AAX6HR75_IRIPA</name>
<evidence type="ECO:0000313" key="2">
    <source>
        <dbReference type="EMBL" id="KAJ6843213.1"/>
    </source>
</evidence>
<feature type="transmembrane region" description="Helical" evidence="1">
    <location>
        <begin position="47"/>
        <end position="65"/>
    </location>
</feature>
<keyword evidence="1" id="KW-0812">Transmembrane</keyword>
<reference evidence="2" key="2">
    <citation type="submission" date="2023-04" db="EMBL/GenBank/DDBJ databases">
        <authorList>
            <person name="Bruccoleri R.E."/>
            <person name="Oakeley E.J."/>
            <person name="Faust A.-M."/>
            <person name="Dessus-Babus S."/>
            <person name="Altorfer M."/>
            <person name="Burckhardt D."/>
            <person name="Oertli M."/>
            <person name="Naumann U."/>
            <person name="Petersen F."/>
            <person name="Wong J."/>
        </authorList>
    </citation>
    <scope>NUCLEOTIDE SEQUENCE</scope>
    <source>
        <strain evidence="2">GSM-AAB239-AS_SAM_17_03QT</strain>
        <tissue evidence="2">Leaf</tissue>
    </source>
</reference>
<reference evidence="2" key="1">
    <citation type="journal article" date="2023" name="GigaByte">
        <title>Genome assembly of the bearded iris, Iris pallida Lam.</title>
        <authorList>
            <person name="Bruccoleri R.E."/>
            <person name="Oakeley E.J."/>
            <person name="Faust A.M.E."/>
            <person name="Altorfer M."/>
            <person name="Dessus-Babus S."/>
            <person name="Burckhardt D."/>
            <person name="Oertli M."/>
            <person name="Naumann U."/>
            <person name="Petersen F."/>
            <person name="Wong J."/>
        </authorList>
    </citation>
    <scope>NUCLEOTIDE SEQUENCE</scope>
    <source>
        <strain evidence="2">GSM-AAB239-AS_SAM_17_03QT</strain>
    </source>
</reference>
<accession>A0AAX6HR75</accession>
<dbReference type="Proteomes" id="UP001140949">
    <property type="component" value="Unassembled WGS sequence"/>
</dbReference>
<protein>
    <submittedName>
        <fullName evidence="2">Uncharacterized protein</fullName>
    </submittedName>
</protein>
<dbReference type="AlphaFoldDB" id="A0AAX6HR75"/>
<keyword evidence="3" id="KW-1185">Reference proteome</keyword>
<sequence>MNYSEENKERVPFYMSIPTTIKFIVKGKSVDFRNREGSSPSIPKKSLFYFLTIYFLFFHLHPSMVQTKFNILLINSIHSQKDPN</sequence>
<evidence type="ECO:0000313" key="3">
    <source>
        <dbReference type="Proteomes" id="UP001140949"/>
    </source>
</evidence>
<comment type="caution">
    <text evidence="2">The sequence shown here is derived from an EMBL/GenBank/DDBJ whole genome shotgun (WGS) entry which is preliminary data.</text>
</comment>
<keyword evidence="1" id="KW-0472">Membrane</keyword>
<keyword evidence="1" id="KW-1133">Transmembrane helix</keyword>